<accession>A0ABT1HNH9</accession>
<keyword evidence="5 6" id="KW-0472">Membrane</keyword>
<feature type="transmembrane region" description="Helical" evidence="6">
    <location>
        <begin position="359"/>
        <end position="376"/>
    </location>
</feature>
<evidence type="ECO:0000313" key="8">
    <source>
        <dbReference type="EMBL" id="MCP2257053.1"/>
    </source>
</evidence>
<comment type="caution">
    <text evidence="8">The sequence shown here is derived from an EMBL/GenBank/DDBJ whole genome shotgun (WGS) entry which is preliminary data.</text>
</comment>
<evidence type="ECO:0000259" key="7">
    <source>
        <dbReference type="PROSITE" id="PS50850"/>
    </source>
</evidence>
<dbReference type="PROSITE" id="PS50850">
    <property type="entry name" value="MFS"/>
    <property type="match status" value="1"/>
</dbReference>
<dbReference type="PANTHER" id="PTHR43124">
    <property type="entry name" value="PURINE EFFLUX PUMP PBUE"/>
    <property type="match status" value="1"/>
</dbReference>
<proteinExistence type="predicted"/>
<dbReference type="InterPro" id="IPR011701">
    <property type="entry name" value="MFS"/>
</dbReference>
<comment type="subcellular location">
    <subcellularLocation>
        <location evidence="1">Cell membrane</location>
        <topology evidence="1">Multi-pass membrane protein</topology>
    </subcellularLocation>
</comment>
<feature type="transmembrane region" description="Helical" evidence="6">
    <location>
        <begin position="71"/>
        <end position="94"/>
    </location>
</feature>
<sequence>MPFTLYLLGLAVFAQGTSEFMLSGLLPGIADDLGVSLATAGTLTSAFAAGMVVGAPLVAMLSLRWSPRGALLGFLVTFLLVHVLGALTPTFAVLLATRVVAALANAGFLAVALATATSMVDANAKGRATSVLLGGTTLACVAGVPAGAVLGQMWGWRSAFWAVALLSAPAVIAILFSVPRRPSDSPAAPSLRGELRALRSARLVVTLLLAALVNGATFCTFTYLAPLVTEVAGLGAAWVPVLLALFGVGSFAGVAISGRLADTHPVALLVSGGAALLVGWAAFALTAGSAGAAIVLMLVQSTLSFAVGSTLISQVLYAAAGAPTVAGGLATAALNVGAVLGPALGGLVLDAGLGYRSPLWVSAVLVALALVLAAAARGARARREAATVTAR</sequence>
<dbReference type="Proteomes" id="UP001205311">
    <property type="component" value="Unassembled WGS sequence"/>
</dbReference>
<gene>
    <name evidence="8" type="ORF">LX15_000738</name>
</gene>
<dbReference type="SUPFAM" id="SSF103473">
    <property type="entry name" value="MFS general substrate transporter"/>
    <property type="match status" value="1"/>
</dbReference>
<feature type="domain" description="Major facilitator superfamily (MFS) profile" evidence="7">
    <location>
        <begin position="4"/>
        <end position="381"/>
    </location>
</feature>
<organism evidence="8 9">
    <name type="scientific">Streptoalloteichus tenebrarius (strain ATCC 17920 / DSM 40477 / JCM 4838 / CBS 697.72 / NBRC 16177 / NCIMB 11028 / NRRL B-12390 / A12253. 1 / ISP 5477)</name>
    <name type="common">Streptomyces tenebrarius</name>
    <dbReference type="NCBI Taxonomy" id="1933"/>
    <lineage>
        <taxon>Bacteria</taxon>
        <taxon>Bacillati</taxon>
        <taxon>Actinomycetota</taxon>
        <taxon>Actinomycetes</taxon>
        <taxon>Pseudonocardiales</taxon>
        <taxon>Pseudonocardiaceae</taxon>
        <taxon>Streptoalloteichus</taxon>
    </lineage>
</organism>
<evidence type="ECO:0000313" key="9">
    <source>
        <dbReference type="Proteomes" id="UP001205311"/>
    </source>
</evidence>
<feature type="transmembrane region" description="Helical" evidence="6">
    <location>
        <begin position="132"/>
        <end position="154"/>
    </location>
</feature>
<dbReference type="CDD" id="cd17324">
    <property type="entry name" value="MFS_NepI_like"/>
    <property type="match status" value="1"/>
</dbReference>
<dbReference type="InterPro" id="IPR036259">
    <property type="entry name" value="MFS_trans_sf"/>
</dbReference>
<evidence type="ECO:0000256" key="3">
    <source>
        <dbReference type="ARBA" id="ARBA00022692"/>
    </source>
</evidence>
<dbReference type="InterPro" id="IPR050189">
    <property type="entry name" value="MFS_Efflux_Transporters"/>
</dbReference>
<keyword evidence="3 6" id="KW-0812">Transmembrane</keyword>
<keyword evidence="9" id="KW-1185">Reference proteome</keyword>
<dbReference type="NCBIfam" id="NF033135">
    <property type="entry name" value="cmx_cmrA"/>
    <property type="match status" value="1"/>
</dbReference>
<feature type="transmembrane region" description="Helical" evidence="6">
    <location>
        <begin position="100"/>
        <end position="120"/>
    </location>
</feature>
<reference evidence="8 9" key="1">
    <citation type="submission" date="2022-06" db="EMBL/GenBank/DDBJ databases">
        <title>Genomic Encyclopedia of Archaeal and Bacterial Type Strains, Phase II (KMG-II): from individual species to whole genera.</title>
        <authorList>
            <person name="Goeker M."/>
        </authorList>
    </citation>
    <scope>NUCLEOTIDE SEQUENCE [LARGE SCALE GENOMIC DNA]</scope>
    <source>
        <strain evidence="8 9">DSM 40477</strain>
    </source>
</reference>
<evidence type="ECO:0000256" key="1">
    <source>
        <dbReference type="ARBA" id="ARBA00004651"/>
    </source>
</evidence>
<feature type="transmembrane region" description="Helical" evidence="6">
    <location>
        <begin position="289"/>
        <end position="308"/>
    </location>
</feature>
<feature type="transmembrane region" description="Helical" evidence="6">
    <location>
        <begin position="266"/>
        <end position="283"/>
    </location>
</feature>
<feature type="transmembrane region" description="Helical" evidence="6">
    <location>
        <begin position="38"/>
        <end position="59"/>
    </location>
</feature>
<feature type="transmembrane region" description="Helical" evidence="6">
    <location>
        <begin position="200"/>
        <end position="225"/>
    </location>
</feature>
<dbReference type="Gene3D" id="1.20.1250.20">
    <property type="entry name" value="MFS general substrate transporter like domains"/>
    <property type="match status" value="2"/>
</dbReference>
<keyword evidence="4 6" id="KW-1133">Transmembrane helix</keyword>
<keyword evidence="2" id="KW-1003">Cell membrane</keyword>
<dbReference type="EMBL" id="JAMTCP010000003">
    <property type="protein sequence ID" value="MCP2257053.1"/>
    <property type="molecule type" value="Genomic_DNA"/>
</dbReference>
<dbReference type="InterPro" id="IPR020846">
    <property type="entry name" value="MFS_dom"/>
</dbReference>
<name>A0ABT1HNH9_STRSD</name>
<feature type="transmembrane region" description="Helical" evidence="6">
    <location>
        <begin position="231"/>
        <end position="254"/>
    </location>
</feature>
<feature type="transmembrane region" description="Helical" evidence="6">
    <location>
        <begin position="315"/>
        <end position="339"/>
    </location>
</feature>
<evidence type="ECO:0000256" key="5">
    <source>
        <dbReference type="ARBA" id="ARBA00023136"/>
    </source>
</evidence>
<dbReference type="Pfam" id="PF07690">
    <property type="entry name" value="MFS_1"/>
    <property type="match status" value="1"/>
</dbReference>
<evidence type="ECO:0000256" key="2">
    <source>
        <dbReference type="ARBA" id="ARBA00022475"/>
    </source>
</evidence>
<evidence type="ECO:0000256" key="4">
    <source>
        <dbReference type="ARBA" id="ARBA00022989"/>
    </source>
</evidence>
<feature type="transmembrane region" description="Helical" evidence="6">
    <location>
        <begin position="160"/>
        <end position="179"/>
    </location>
</feature>
<evidence type="ECO:0000256" key="6">
    <source>
        <dbReference type="SAM" id="Phobius"/>
    </source>
</evidence>
<dbReference type="RefSeq" id="WP_253668032.1">
    <property type="nucleotide sequence ID" value="NZ_JAMTCP010000003.1"/>
</dbReference>
<protein>
    <submittedName>
        <fullName evidence="8">MFS transporter, DHA1 family, chloramphenicol resistance protein</fullName>
    </submittedName>
</protein>
<dbReference type="PANTHER" id="PTHR43124:SF3">
    <property type="entry name" value="CHLORAMPHENICOL EFFLUX PUMP RV0191"/>
    <property type="match status" value="1"/>
</dbReference>